<sequence length="274" mass="30723">MDVRHLTLKNFNNREFKVTYYGLQDNPNLVMQKRPLIIVFPGGSFDHLALREGEPVALAYASRGFDAAVVSYNLTTDPGKIYPDASLSGLTALKYFRDNSQRLGIDPQKITTIGFSAGGHVVSAMNVMAESRKWQKEFNFKHDEVAPNATILGYPLIDITKIGFSLNEEDKSKMPTETELLNTAAGVTDQTPPTFIFQTDDDPTVLIDNSLEYLMALRKHKIAFEAHLFDRGGHGYSLGLPELVTKNCAWQLNPHVAHWFNLSIEWLEHLKIAA</sequence>
<protein>
    <submittedName>
        <fullName evidence="3">Esterase/lipase</fullName>
    </submittedName>
</protein>
<dbReference type="SUPFAM" id="SSF53474">
    <property type="entry name" value="alpha/beta-Hydrolases"/>
    <property type="match status" value="1"/>
</dbReference>
<dbReference type="RefSeq" id="WP_008470163.1">
    <property type="nucleotide sequence ID" value="NZ_AYZP01000010.1"/>
</dbReference>
<gene>
    <name evidence="3" type="ORF">BN55_07605</name>
</gene>
<keyword evidence="4" id="KW-1185">Reference proteome</keyword>
<evidence type="ECO:0000259" key="2">
    <source>
        <dbReference type="Pfam" id="PF20434"/>
    </source>
</evidence>
<dbReference type="OrthoDB" id="9794725at2"/>
<keyword evidence="1" id="KW-0378">Hydrolase</keyword>
<accession>I7JUJ2</accession>
<dbReference type="AlphaFoldDB" id="I7JUJ2"/>
<dbReference type="STRING" id="1423758.FC41_GL000470"/>
<dbReference type="GeneID" id="82846687"/>
<dbReference type="GO" id="GO:0016787">
    <property type="term" value="F:hydrolase activity"/>
    <property type="evidence" value="ECO:0007669"/>
    <property type="project" value="UniProtKB-KW"/>
</dbReference>
<dbReference type="EMBL" id="CAKE01000002">
    <property type="protein sequence ID" value="CCI81416.1"/>
    <property type="molecule type" value="Genomic_DNA"/>
</dbReference>
<dbReference type="PANTHER" id="PTHR48081">
    <property type="entry name" value="AB HYDROLASE SUPERFAMILY PROTEIN C4A8.06C"/>
    <property type="match status" value="1"/>
</dbReference>
<dbReference type="InterPro" id="IPR050300">
    <property type="entry name" value="GDXG_lipolytic_enzyme"/>
</dbReference>
<dbReference type="InterPro" id="IPR049492">
    <property type="entry name" value="BD-FAE-like_dom"/>
</dbReference>
<dbReference type="Gene3D" id="3.40.50.1820">
    <property type="entry name" value="alpha/beta hydrolase"/>
    <property type="match status" value="1"/>
</dbReference>
<comment type="caution">
    <text evidence="3">The sequence shown here is derived from an EMBL/GenBank/DDBJ whole genome shotgun (WGS) entry which is preliminary data.</text>
</comment>
<reference evidence="3 4" key="1">
    <citation type="submission" date="2012-06" db="EMBL/GenBank/DDBJ databases">
        <title>Draft Genome Sequence of Lactobacillus hominis Strain CRBIP 24.179T, isolated from human intestine.</title>
        <authorList>
            <person name="Cousin S."/>
            <person name="Ma L."/>
            <person name="Bizet C."/>
            <person name="Loux V."/>
            <person name="Bouchier C."/>
            <person name="Clermont D."/>
            <person name="Creno S."/>
        </authorList>
    </citation>
    <scope>NUCLEOTIDE SEQUENCE [LARGE SCALE GENOMIC DNA]</scope>
    <source>
        <strain evidence="4">CRBIP 24.179T</strain>
    </source>
</reference>
<evidence type="ECO:0000313" key="4">
    <source>
        <dbReference type="Proteomes" id="UP000009320"/>
    </source>
</evidence>
<evidence type="ECO:0000256" key="1">
    <source>
        <dbReference type="ARBA" id="ARBA00022801"/>
    </source>
</evidence>
<dbReference type="eggNOG" id="COG0657">
    <property type="taxonomic scope" value="Bacteria"/>
</dbReference>
<proteinExistence type="predicted"/>
<dbReference type="PANTHER" id="PTHR48081:SF6">
    <property type="entry name" value="PEPTIDASE S9 PROLYL OLIGOPEPTIDASE CATALYTIC DOMAIN-CONTAINING PROTEIN"/>
    <property type="match status" value="1"/>
</dbReference>
<evidence type="ECO:0000313" key="3">
    <source>
        <dbReference type="EMBL" id="CCI81416.1"/>
    </source>
</evidence>
<name>I7JUJ2_9LACO</name>
<dbReference type="Proteomes" id="UP000009320">
    <property type="component" value="Unassembled WGS sequence"/>
</dbReference>
<dbReference type="PATRIC" id="fig|1423758.3.peg.476"/>
<dbReference type="InterPro" id="IPR029058">
    <property type="entry name" value="AB_hydrolase_fold"/>
</dbReference>
<feature type="domain" description="BD-FAE-like" evidence="2">
    <location>
        <begin position="31"/>
        <end position="212"/>
    </location>
</feature>
<dbReference type="Pfam" id="PF20434">
    <property type="entry name" value="BD-FAE"/>
    <property type="match status" value="1"/>
</dbReference>
<organism evidence="3 4">
    <name type="scientific">Lactobacillus hominis DSM 23910 = CRBIP 24.179</name>
    <dbReference type="NCBI Taxonomy" id="1423758"/>
    <lineage>
        <taxon>Bacteria</taxon>
        <taxon>Bacillati</taxon>
        <taxon>Bacillota</taxon>
        <taxon>Bacilli</taxon>
        <taxon>Lactobacillales</taxon>
        <taxon>Lactobacillaceae</taxon>
        <taxon>Lactobacillus</taxon>
    </lineage>
</organism>